<dbReference type="Proteomes" id="UP001209803">
    <property type="component" value="Chromosome"/>
</dbReference>
<keyword evidence="1" id="KW-1133">Transmembrane helix</keyword>
<accession>A0ABY8F7E4</accession>
<name>A0ABY8F7E4_9HYPH</name>
<keyword evidence="1" id="KW-0472">Membrane</keyword>
<evidence type="ECO:0000313" key="2">
    <source>
        <dbReference type="EMBL" id="WFE90429.1"/>
    </source>
</evidence>
<evidence type="ECO:0008006" key="4">
    <source>
        <dbReference type="Google" id="ProtNLM"/>
    </source>
</evidence>
<keyword evidence="3" id="KW-1185">Reference proteome</keyword>
<gene>
    <name evidence="2" type="ORF">K1718_03500</name>
</gene>
<keyword evidence="1" id="KW-0812">Transmembrane</keyword>
<organism evidence="2 3">
    <name type="scientific">Roseibium porphyridii</name>
    <dbReference type="NCBI Taxonomy" id="2866279"/>
    <lineage>
        <taxon>Bacteria</taxon>
        <taxon>Pseudomonadati</taxon>
        <taxon>Pseudomonadota</taxon>
        <taxon>Alphaproteobacteria</taxon>
        <taxon>Hyphomicrobiales</taxon>
        <taxon>Stappiaceae</taxon>
        <taxon>Roseibium</taxon>
    </lineage>
</organism>
<feature type="transmembrane region" description="Helical" evidence="1">
    <location>
        <begin position="131"/>
        <end position="148"/>
    </location>
</feature>
<evidence type="ECO:0000256" key="1">
    <source>
        <dbReference type="SAM" id="Phobius"/>
    </source>
</evidence>
<sequence length="169" mass="19129">MHALRQPITAVVIIFWFSFWLLNGLDKFFARQDIGLLRWWGNHRVEKFTMYFDRLSLDPAFIQATLIFAGVVEFAAAAFFVVAGVRLVQGKPGVAYRTDLAITVSIVVFLGFTIFDVVVGDRAELLEHSTYIGVLLMSFLAVSAESFFQHLRDLDSKSAINRHFPPKAQ</sequence>
<feature type="transmembrane region" description="Helical" evidence="1">
    <location>
        <begin position="100"/>
        <end position="119"/>
    </location>
</feature>
<feature type="transmembrane region" description="Helical" evidence="1">
    <location>
        <begin position="7"/>
        <end position="25"/>
    </location>
</feature>
<evidence type="ECO:0000313" key="3">
    <source>
        <dbReference type="Proteomes" id="UP001209803"/>
    </source>
</evidence>
<reference evidence="2 3" key="1">
    <citation type="submission" date="2023-03" db="EMBL/GenBank/DDBJ databases">
        <title>Roseibium porphyridii sp. nov. and Roseibium rhodosorbium sp. nov. isolated from marine algae, Porphyridium cruentum and Rhodosorus marinus, respectively.</title>
        <authorList>
            <person name="Lee M.W."/>
            <person name="Choi B.J."/>
            <person name="Lee J.K."/>
            <person name="Choi D.G."/>
            <person name="Baek J.H."/>
            <person name="Bayburt H."/>
            <person name="Kim J.M."/>
            <person name="Han D.M."/>
            <person name="Kim K.H."/>
            <person name="Jeon C.O."/>
        </authorList>
    </citation>
    <scope>NUCLEOTIDE SEQUENCE [LARGE SCALE GENOMIC DNA]</scope>
    <source>
        <strain evidence="2 3">KMA01</strain>
    </source>
</reference>
<proteinExistence type="predicted"/>
<dbReference type="RefSeq" id="WP_152499581.1">
    <property type="nucleotide sequence ID" value="NZ_CP120863.1"/>
</dbReference>
<protein>
    <recommendedName>
        <fullName evidence="4">DoxX family protein</fullName>
    </recommendedName>
</protein>
<dbReference type="EMBL" id="CP120863">
    <property type="protein sequence ID" value="WFE90429.1"/>
    <property type="molecule type" value="Genomic_DNA"/>
</dbReference>
<feature type="transmembrane region" description="Helical" evidence="1">
    <location>
        <begin position="60"/>
        <end position="88"/>
    </location>
</feature>